<sequence length="239" mass="24509">MAESRFLQPLDLPELDTGSGSGCRVFAALYSGSEFSPEKYTAHKGVETAATTTRSTTATTTTTRRPASHTSLEMSAITRPFSLFPSNLVAGVALKLPALLMVITTLLLALSALPTAAATPTNATTDLTPNAAALAGRDGTVSPDSGCGGSEGQWNCMTSSWQRCAAGRWSVVMQCADGTHCTPAGLTYDFRVVDSRPGAGGVMTSGGAPTVSLGGARGPANLLAVWAVVSGVLFGLFFL</sequence>
<gene>
    <name evidence="3" type="ORF">B0T24DRAFT_610963</name>
</gene>
<comment type="caution">
    <text evidence="3">The sequence shown here is derived from an EMBL/GenBank/DDBJ whole genome shotgun (WGS) entry which is preliminary data.</text>
</comment>
<keyword evidence="2" id="KW-0472">Membrane</keyword>
<feature type="transmembrane region" description="Helical" evidence="2">
    <location>
        <begin position="88"/>
        <end position="110"/>
    </location>
</feature>
<feature type="transmembrane region" description="Helical" evidence="2">
    <location>
        <begin position="220"/>
        <end position="238"/>
    </location>
</feature>
<keyword evidence="2" id="KW-0812">Transmembrane</keyword>
<dbReference type="Proteomes" id="UP001287356">
    <property type="component" value="Unassembled WGS sequence"/>
</dbReference>
<evidence type="ECO:0000256" key="2">
    <source>
        <dbReference type="SAM" id="Phobius"/>
    </source>
</evidence>
<evidence type="ECO:0000313" key="4">
    <source>
        <dbReference type="Proteomes" id="UP001287356"/>
    </source>
</evidence>
<protein>
    <submittedName>
        <fullName evidence="3">Uncharacterized protein</fullName>
    </submittedName>
</protein>
<feature type="compositionally biased region" description="Low complexity" evidence="1">
    <location>
        <begin position="48"/>
        <end position="69"/>
    </location>
</feature>
<name>A0AAE0ND95_9PEZI</name>
<evidence type="ECO:0000313" key="3">
    <source>
        <dbReference type="EMBL" id="KAK3379198.1"/>
    </source>
</evidence>
<evidence type="ECO:0000256" key="1">
    <source>
        <dbReference type="SAM" id="MobiDB-lite"/>
    </source>
</evidence>
<dbReference type="AlphaFoldDB" id="A0AAE0ND95"/>
<keyword evidence="2" id="KW-1133">Transmembrane helix</keyword>
<keyword evidence="4" id="KW-1185">Reference proteome</keyword>
<reference evidence="3" key="2">
    <citation type="submission" date="2023-06" db="EMBL/GenBank/DDBJ databases">
        <authorList>
            <consortium name="Lawrence Berkeley National Laboratory"/>
            <person name="Haridas S."/>
            <person name="Hensen N."/>
            <person name="Bonometti L."/>
            <person name="Westerberg I."/>
            <person name="Brannstrom I.O."/>
            <person name="Guillou S."/>
            <person name="Cros-Aarteil S."/>
            <person name="Calhoun S."/>
            <person name="Kuo A."/>
            <person name="Mondo S."/>
            <person name="Pangilinan J."/>
            <person name="Riley R."/>
            <person name="Labutti K."/>
            <person name="Andreopoulos B."/>
            <person name="Lipzen A."/>
            <person name="Chen C."/>
            <person name="Yanf M."/>
            <person name="Daum C."/>
            <person name="Ng V."/>
            <person name="Clum A."/>
            <person name="Steindorff A."/>
            <person name="Ohm R."/>
            <person name="Martin F."/>
            <person name="Silar P."/>
            <person name="Natvig D."/>
            <person name="Lalanne C."/>
            <person name="Gautier V."/>
            <person name="Ament-Velasquez S.L."/>
            <person name="Kruys A."/>
            <person name="Hutchinson M.I."/>
            <person name="Powell A.J."/>
            <person name="Barry K."/>
            <person name="Miller A.N."/>
            <person name="Grigoriev I.V."/>
            <person name="Debuchy R."/>
            <person name="Gladieux P."/>
            <person name="Thoren M.H."/>
            <person name="Johannesson H."/>
        </authorList>
    </citation>
    <scope>NUCLEOTIDE SEQUENCE</scope>
    <source>
        <strain evidence="3">CBS 958.72</strain>
    </source>
</reference>
<feature type="region of interest" description="Disordered" evidence="1">
    <location>
        <begin position="46"/>
        <end position="69"/>
    </location>
</feature>
<proteinExistence type="predicted"/>
<dbReference type="EMBL" id="JAULSN010000002">
    <property type="protein sequence ID" value="KAK3379198.1"/>
    <property type="molecule type" value="Genomic_DNA"/>
</dbReference>
<organism evidence="3 4">
    <name type="scientific">Lasiosphaeria ovina</name>
    <dbReference type="NCBI Taxonomy" id="92902"/>
    <lineage>
        <taxon>Eukaryota</taxon>
        <taxon>Fungi</taxon>
        <taxon>Dikarya</taxon>
        <taxon>Ascomycota</taxon>
        <taxon>Pezizomycotina</taxon>
        <taxon>Sordariomycetes</taxon>
        <taxon>Sordariomycetidae</taxon>
        <taxon>Sordariales</taxon>
        <taxon>Lasiosphaeriaceae</taxon>
        <taxon>Lasiosphaeria</taxon>
    </lineage>
</organism>
<accession>A0AAE0ND95</accession>
<reference evidence="3" key="1">
    <citation type="journal article" date="2023" name="Mol. Phylogenet. Evol.">
        <title>Genome-scale phylogeny and comparative genomics of the fungal order Sordariales.</title>
        <authorList>
            <person name="Hensen N."/>
            <person name="Bonometti L."/>
            <person name="Westerberg I."/>
            <person name="Brannstrom I.O."/>
            <person name="Guillou S."/>
            <person name="Cros-Aarteil S."/>
            <person name="Calhoun S."/>
            <person name="Haridas S."/>
            <person name="Kuo A."/>
            <person name="Mondo S."/>
            <person name="Pangilinan J."/>
            <person name="Riley R."/>
            <person name="LaButti K."/>
            <person name="Andreopoulos B."/>
            <person name="Lipzen A."/>
            <person name="Chen C."/>
            <person name="Yan M."/>
            <person name="Daum C."/>
            <person name="Ng V."/>
            <person name="Clum A."/>
            <person name="Steindorff A."/>
            <person name="Ohm R.A."/>
            <person name="Martin F."/>
            <person name="Silar P."/>
            <person name="Natvig D.O."/>
            <person name="Lalanne C."/>
            <person name="Gautier V."/>
            <person name="Ament-Velasquez S.L."/>
            <person name="Kruys A."/>
            <person name="Hutchinson M.I."/>
            <person name="Powell A.J."/>
            <person name="Barry K."/>
            <person name="Miller A.N."/>
            <person name="Grigoriev I.V."/>
            <person name="Debuchy R."/>
            <person name="Gladieux P."/>
            <person name="Hiltunen Thoren M."/>
            <person name="Johannesson H."/>
        </authorList>
    </citation>
    <scope>NUCLEOTIDE SEQUENCE</scope>
    <source>
        <strain evidence="3">CBS 958.72</strain>
    </source>
</reference>